<accession>A0A2P5HUL9</accession>
<dbReference type="OrthoDB" id="10582505at2759"/>
<organism evidence="1 2">
    <name type="scientific">Diaporthe helianthi</name>
    <dbReference type="NCBI Taxonomy" id="158607"/>
    <lineage>
        <taxon>Eukaryota</taxon>
        <taxon>Fungi</taxon>
        <taxon>Dikarya</taxon>
        <taxon>Ascomycota</taxon>
        <taxon>Pezizomycotina</taxon>
        <taxon>Sordariomycetes</taxon>
        <taxon>Sordariomycetidae</taxon>
        <taxon>Diaporthales</taxon>
        <taxon>Diaporthaceae</taxon>
        <taxon>Diaporthe</taxon>
    </lineage>
</organism>
<name>A0A2P5HUL9_DIAHE</name>
<gene>
    <name evidence="1" type="ORF">DHEL01_v207651</name>
</gene>
<evidence type="ECO:0000313" key="1">
    <source>
        <dbReference type="EMBL" id="POS73959.1"/>
    </source>
</evidence>
<dbReference type="InParanoid" id="A0A2P5HUL9"/>
<protein>
    <submittedName>
        <fullName evidence="1">Uncharacterized protein</fullName>
    </submittedName>
</protein>
<proteinExistence type="predicted"/>
<evidence type="ECO:0000313" key="2">
    <source>
        <dbReference type="Proteomes" id="UP000094444"/>
    </source>
</evidence>
<dbReference type="Proteomes" id="UP000094444">
    <property type="component" value="Unassembled WGS sequence"/>
</dbReference>
<comment type="caution">
    <text evidence="1">The sequence shown here is derived from an EMBL/GenBank/DDBJ whole genome shotgun (WGS) entry which is preliminary data.</text>
</comment>
<sequence length="655" mass="72562">MLRKLEILRQLLLRVSHVEKVPATAEPMDEQVDDPSFAGGLGINGRVWLIEDFTGDGKTPCSTCASYDRECHYPPEISRHCRRLWRAQHYQATHYRQRMQDAFQRPLDSSSLMPHLIPYGANPDMLLPAYPLYREEYQSHAWPETGSFMDAWPDHGSSPGHFMSTGPGPLMMPEAAPSCIQVASDEATIEVRLTPPEAAGNSEYEEFHLDSIPAGTLSPGQALTGDTLDELGSSIEPGGGSKSTCPSPGDLFLDLGTEDDAFATRSSAVEGQEPTEENGPENNGSFNLTAITSTSDLCGLPELIAQKVGGSEGTEILQILDRVRAVLFGRYPNNRDSSTSNSGTSSLRNFEMERDRASEPWWINESEDKLFHWSESCRAVDIPRLTGVLASYKYLWEAPTSLEKLQGTLLMLLDHDSAINTLPTKTVPEGAAFDTIAVELSFAGLIRHIFEFHTNVERQLQDVSSSLLEVGDMLKSCQRKLDHWHNNLPSPLNEIKVHEYSSLREDKRAHPRKDSGISMSSTCGPTEFRVFSQFHCARLLIHCPLMTPLYGSSSAGASQQESLEEFRRHSLEQCVESASAVLKAADVFVAEDTVVENGYKDPQMRATLALGHCYGVLGRMRPDDEEAAALLIESTLDLIHIVRSTRRPRDRRGTA</sequence>
<dbReference type="CDD" id="cd12148">
    <property type="entry name" value="fungal_TF_MHR"/>
    <property type="match status" value="1"/>
</dbReference>
<reference evidence="1" key="1">
    <citation type="submission" date="2017-09" db="EMBL/GenBank/DDBJ databases">
        <title>Polyketide synthases of a Diaporthe helianthi virulent isolate.</title>
        <authorList>
            <person name="Baroncelli R."/>
        </authorList>
    </citation>
    <scope>NUCLEOTIDE SEQUENCE [LARGE SCALE GENOMIC DNA]</scope>
    <source>
        <strain evidence="1">7/96</strain>
    </source>
</reference>
<dbReference type="AlphaFoldDB" id="A0A2P5HUL9"/>
<dbReference type="EMBL" id="MAVT02000705">
    <property type="protein sequence ID" value="POS73959.1"/>
    <property type="molecule type" value="Genomic_DNA"/>
</dbReference>
<keyword evidence="2" id="KW-1185">Reference proteome</keyword>